<gene>
    <name evidence="1" type="ORF">INP59_09195</name>
</gene>
<proteinExistence type="predicted"/>
<reference evidence="1 2" key="1">
    <citation type="submission" date="2020-10" db="EMBL/GenBank/DDBJ databases">
        <title>Whole genome sequence of oil-degrading bacteria Rhodococcus pyridinivorans strain 5Ap.</title>
        <authorList>
            <person name="Akhremchuk A.E."/>
            <person name="Valentovich L.N."/>
            <person name="Charniauskaya M.I."/>
            <person name="Bukliarevich H.A."/>
            <person name="Titok M.A."/>
        </authorList>
    </citation>
    <scope>NUCLEOTIDE SEQUENCE [LARGE SCALE GENOMIC DNA]</scope>
    <source>
        <strain evidence="1 2">5Ap</strain>
    </source>
</reference>
<evidence type="ECO:0000313" key="2">
    <source>
        <dbReference type="Proteomes" id="UP000593818"/>
    </source>
</evidence>
<dbReference type="EMBL" id="CP063450">
    <property type="protein sequence ID" value="QOW00473.1"/>
    <property type="molecule type" value="Genomic_DNA"/>
</dbReference>
<sequence>MWRPQTRLPVLVTAVSIEDGETPPPEVGAVAVFPLLFEEMPADPTDPSIVTLGAVAEPLHSGKPALQQPGDGRQWWDWTVLLRGVGWTATWYTRRPVLGQVEVTGRLIGDLSYATTGRIRGRVRRIRVASDQYRREVDQPHSPFRPVPGTRRYRQVTTSPRSFAHVVRPTGADPQIERTHEVGVLVDLDLTDVPPPPLRPSVIPAAISAHNCDLWVADRELPLVVHLDADRRVREYIVPGQIFDAPPADRTRSVWAHADGCWVGGWDGIFHCTRGGTVEAITDTPIRDGAAHAQTLLAVAVPDRGTAELILARPGQDLVRHPVEQWGDLESMTTCEGGFVLLFRRRDPSTGALGAARLVRVDLHGTVTVGAPLETAVMSYRPFLIGLPPAIVDGTSAYRILDDLTLAQPNSLPDHVLGGGQIDDLLWIVGHPPDGSGRGQWWPLPGPAVYPADHHQYWLFTRLDPVTWEPIASIPIRSPRPDVTIDGAGTVWVTAAGVHALPRQHMNPPELLDVAELLDRSRLR</sequence>
<organism evidence="1 2">
    <name type="scientific">Rhodococcus pyridinivorans</name>
    <dbReference type="NCBI Taxonomy" id="103816"/>
    <lineage>
        <taxon>Bacteria</taxon>
        <taxon>Bacillati</taxon>
        <taxon>Actinomycetota</taxon>
        <taxon>Actinomycetes</taxon>
        <taxon>Mycobacteriales</taxon>
        <taxon>Nocardiaceae</taxon>
        <taxon>Rhodococcus</taxon>
    </lineage>
</organism>
<protein>
    <submittedName>
        <fullName evidence="1">Uncharacterized protein</fullName>
    </submittedName>
</protein>
<evidence type="ECO:0000313" key="1">
    <source>
        <dbReference type="EMBL" id="QOW00473.1"/>
    </source>
</evidence>
<dbReference type="AlphaFoldDB" id="A0A7M2XSW9"/>
<accession>A0A7M2XSW9</accession>
<keyword evidence="2" id="KW-1185">Reference proteome</keyword>
<name>A0A7M2XSW9_9NOCA</name>
<dbReference type="Proteomes" id="UP000593818">
    <property type="component" value="Chromosome"/>
</dbReference>